<dbReference type="GO" id="GO:0030672">
    <property type="term" value="C:synaptic vesicle membrane"/>
    <property type="evidence" value="ECO:0007669"/>
    <property type="project" value="TreeGrafter"/>
</dbReference>
<dbReference type="Ensembl" id="ENSCWAT00000016705.1">
    <property type="protein sequence ID" value="ENSCWAP00000015396.1"/>
    <property type="gene ID" value="ENSCWAG00000011939.1"/>
</dbReference>
<dbReference type="PRINTS" id="PR00220">
    <property type="entry name" value="SYNAPTOPHYSN"/>
</dbReference>
<dbReference type="AlphaFoldDB" id="A0A8C3WK75"/>
<dbReference type="Proteomes" id="UP000694540">
    <property type="component" value="Unplaced"/>
</dbReference>
<reference evidence="1" key="1">
    <citation type="submission" date="2025-08" db="UniProtKB">
        <authorList>
            <consortium name="Ensembl"/>
        </authorList>
    </citation>
    <scope>IDENTIFICATION</scope>
</reference>
<evidence type="ECO:0000313" key="2">
    <source>
        <dbReference type="Proteomes" id="UP000694540"/>
    </source>
</evidence>
<accession>A0A8C3WK75</accession>
<dbReference type="PANTHER" id="PTHR10306:SF9">
    <property type="entry name" value="SYNAPTOPHYSIN-LIKE PROTEIN 1"/>
    <property type="match status" value="1"/>
</dbReference>
<reference evidence="1" key="2">
    <citation type="submission" date="2025-09" db="UniProtKB">
        <authorList>
            <consortium name="Ensembl"/>
        </authorList>
    </citation>
    <scope>IDENTIFICATION</scope>
</reference>
<organism evidence="1 2">
    <name type="scientific">Catagonus wagneri</name>
    <name type="common">Chacoan peccary</name>
    <dbReference type="NCBI Taxonomy" id="51154"/>
    <lineage>
        <taxon>Eukaryota</taxon>
        <taxon>Metazoa</taxon>
        <taxon>Chordata</taxon>
        <taxon>Craniata</taxon>
        <taxon>Vertebrata</taxon>
        <taxon>Euteleostomi</taxon>
        <taxon>Mammalia</taxon>
        <taxon>Eutheria</taxon>
        <taxon>Laurasiatheria</taxon>
        <taxon>Artiodactyla</taxon>
        <taxon>Suina</taxon>
        <taxon>Tayassuidae</taxon>
        <taxon>Catagonus</taxon>
    </lineage>
</organism>
<dbReference type="PANTHER" id="PTHR10306">
    <property type="entry name" value="SYNAPTOPHYSIN"/>
    <property type="match status" value="1"/>
</dbReference>
<keyword evidence="2" id="KW-1185">Reference proteome</keyword>
<proteinExistence type="predicted"/>
<name>A0A8C3WK75_9CETA</name>
<dbReference type="InterPro" id="IPR001285">
    <property type="entry name" value="Synaptophysin/porin"/>
</dbReference>
<sequence length="85" mass="9381">NSPVSYLKTYSKFLSEPLGFIKVLEWIASIFAFATCGGFKGKTEFQVTCPSTNVPDNKTITVTFGYPFRLNEESFQAPTGNVCVV</sequence>
<dbReference type="GeneTree" id="ENSGT01030000234637"/>
<protein>
    <submittedName>
        <fullName evidence="1">Uncharacterized protein</fullName>
    </submittedName>
</protein>
<evidence type="ECO:0000313" key="1">
    <source>
        <dbReference type="Ensembl" id="ENSCWAP00000015396.1"/>
    </source>
</evidence>